<reference evidence="2" key="2">
    <citation type="submission" date="2020-10" db="UniProtKB">
        <authorList>
            <consortium name="WormBaseParasite"/>
        </authorList>
    </citation>
    <scope>IDENTIFICATION</scope>
</reference>
<protein>
    <submittedName>
        <fullName evidence="2">Glycylpeptide N-tetradecanoyltransferase</fullName>
    </submittedName>
</protein>
<evidence type="ECO:0000313" key="2">
    <source>
        <dbReference type="WBParaSite" id="Pan_g22427.t1"/>
    </source>
</evidence>
<accession>A0A7E4VLR1</accession>
<name>A0A7E4VLR1_PANRE</name>
<dbReference type="WBParaSite" id="Pan_g22427.t1">
    <property type="protein sequence ID" value="Pan_g22427.t1"/>
    <property type="gene ID" value="Pan_g22427"/>
</dbReference>
<reference evidence="1" key="1">
    <citation type="journal article" date="2013" name="Genetics">
        <title>The draft genome and transcriptome of Panagrellus redivivus are shaped by the harsh demands of a free-living lifestyle.</title>
        <authorList>
            <person name="Srinivasan J."/>
            <person name="Dillman A.R."/>
            <person name="Macchietto M.G."/>
            <person name="Heikkinen L."/>
            <person name="Lakso M."/>
            <person name="Fracchia K.M."/>
            <person name="Antoshechkin I."/>
            <person name="Mortazavi A."/>
            <person name="Wong G."/>
            <person name="Sternberg P.W."/>
        </authorList>
    </citation>
    <scope>NUCLEOTIDE SEQUENCE [LARGE SCALE GENOMIC DNA]</scope>
    <source>
        <strain evidence="1">MT8872</strain>
    </source>
</reference>
<dbReference type="Proteomes" id="UP000492821">
    <property type="component" value="Unassembled WGS sequence"/>
</dbReference>
<evidence type="ECO:0000313" key="1">
    <source>
        <dbReference type="Proteomes" id="UP000492821"/>
    </source>
</evidence>
<dbReference type="AlphaFoldDB" id="A0A7E4VLR1"/>
<sequence length="112" mass="13105">MAAVFRKNPICQTHLRFHRLNLLDEEVLAFFDYYVSLPSRPMILSLRFEKKMSVALVEAINDKYNDAGFETEFDRLPTTPFNSIEIGENDIVYCKYFLNYSLSSELSPKGYF</sequence>
<organism evidence="1 2">
    <name type="scientific">Panagrellus redivivus</name>
    <name type="common">Microworm</name>
    <dbReference type="NCBI Taxonomy" id="6233"/>
    <lineage>
        <taxon>Eukaryota</taxon>
        <taxon>Metazoa</taxon>
        <taxon>Ecdysozoa</taxon>
        <taxon>Nematoda</taxon>
        <taxon>Chromadorea</taxon>
        <taxon>Rhabditida</taxon>
        <taxon>Tylenchina</taxon>
        <taxon>Panagrolaimomorpha</taxon>
        <taxon>Panagrolaimoidea</taxon>
        <taxon>Panagrolaimidae</taxon>
        <taxon>Panagrellus</taxon>
    </lineage>
</organism>
<proteinExistence type="predicted"/>
<keyword evidence="1" id="KW-1185">Reference proteome</keyword>